<protein>
    <submittedName>
        <fullName evidence="3">Methyltransferase type 11</fullName>
    </submittedName>
</protein>
<dbReference type="InterPro" id="IPR029063">
    <property type="entry name" value="SAM-dependent_MTases_sf"/>
</dbReference>
<name>A0A1R4HXB3_9GAMM</name>
<proteinExistence type="predicted"/>
<keyword evidence="3" id="KW-0489">Methyltransferase</keyword>
<gene>
    <name evidence="3" type="ORF">CZ787_07490</name>
</gene>
<dbReference type="Gene3D" id="3.40.50.150">
    <property type="entry name" value="Vaccinia Virus protein VP39"/>
    <property type="match status" value="1"/>
</dbReference>
<dbReference type="SUPFAM" id="SSF53335">
    <property type="entry name" value="S-adenosyl-L-methionine-dependent methyltransferases"/>
    <property type="match status" value="1"/>
</dbReference>
<dbReference type="AlphaFoldDB" id="A0A1R4HXB3"/>
<dbReference type="GO" id="GO:0008168">
    <property type="term" value="F:methyltransferase activity"/>
    <property type="evidence" value="ECO:0007669"/>
    <property type="project" value="UniProtKB-KW"/>
</dbReference>
<feature type="region of interest" description="Disordered" evidence="1">
    <location>
        <begin position="226"/>
        <end position="253"/>
    </location>
</feature>
<dbReference type="GO" id="GO:0032259">
    <property type="term" value="P:methylation"/>
    <property type="evidence" value="ECO:0007669"/>
    <property type="project" value="UniProtKB-KW"/>
</dbReference>
<keyword evidence="3" id="KW-0808">Transferase</keyword>
<evidence type="ECO:0000313" key="4">
    <source>
        <dbReference type="Proteomes" id="UP000196331"/>
    </source>
</evidence>
<organism evidence="3 4">
    <name type="scientific">Halomonas citrativorans</name>
    <dbReference type="NCBI Taxonomy" id="2742612"/>
    <lineage>
        <taxon>Bacteria</taxon>
        <taxon>Pseudomonadati</taxon>
        <taxon>Pseudomonadota</taxon>
        <taxon>Gammaproteobacteria</taxon>
        <taxon>Oceanospirillales</taxon>
        <taxon>Halomonadaceae</taxon>
        <taxon>Halomonas</taxon>
    </lineage>
</organism>
<dbReference type="EMBL" id="FUKM01000032">
    <property type="protein sequence ID" value="SJN12185.1"/>
    <property type="molecule type" value="Genomic_DNA"/>
</dbReference>
<sequence>MNNVPESGIAELEARLRQAAAEGSSQPLGEPLGDWRHRLLKHQVRYQHAPYLILLNPGAPSMIELLAYDQDDEHFLAALYHHLLGREADPEGQLYYLQEAQQFGRLFVLLNMLNTEPASAYLNEQKVQISPRLHRLANLHKKANRMKWCNRLWQKLLPKWERCWQHRFTHHAEFRRAIALQRSQAMRQHLLIDAVAELDQRQMQLQQCQQQMLTRHQGIGQQLAHLHRQQAQPAGAPVNDASSLEQQDDAPGMTSTINGQLDAYYLAFEDTFRGEESTISAHLERYRSVWVSARQAGDRALDLGCGRGEWLRMLTQAGYQACGIDLNSTMVAHCQEQGFNVTHQDALAALRAQPDNSHALITGFHIAEHLPFSVLFELVGEAYRVLAPGGRLVLETPNPENLIVASYSFYHDLTHRNPLTPVTLEFLYQFHGYAPVEIKRFNPPPEETRIPEETPTAERLNHMLCAPMDYAVIGVKAPMKVAV</sequence>
<dbReference type="RefSeq" id="WP_176372186.1">
    <property type="nucleotide sequence ID" value="NZ_FUKM01000032.1"/>
</dbReference>
<dbReference type="PANTHER" id="PTHR43591">
    <property type="entry name" value="METHYLTRANSFERASE"/>
    <property type="match status" value="1"/>
</dbReference>
<dbReference type="Pfam" id="PF13946">
    <property type="entry name" value="DUF4214"/>
    <property type="match status" value="1"/>
</dbReference>
<accession>A0A1R4HXB3</accession>
<feature type="domain" description="DUF4214" evidence="2">
    <location>
        <begin position="67"/>
        <end position="112"/>
    </location>
</feature>
<dbReference type="Proteomes" id="UP000196331">
    <property type="component" value="Unassembled WGS sequence"/>
</dbReference>
<dbReference type="Pfam" id="PF13489">
    <property type="entry name" value="Methyltransf_23"/>
    <property type="match status" value="1"/>
</dbReference>
<comment type="caution">
    <text evidence="3">The sequence shown here is derived from an EMBL/GenBank/DDBJ whole genome shotgun (WGS) entry which is preliminary data.</text>
</comment>
<dbReference type="CDD" id="cd02440">
    <property type="entry name" value="AdoMet_MTases"/>
    <property type="match status" value="1"/>
</dbReference>
<dbReference type="InterPro" id="IPR025282">
    <property type="entry name" value="DUF4214"/>
</dbReference>
<evidence type="ECO:0000313" key="3">
    <source>
        <dbReference type="EMBL" id="SJN12185.1"/>
    </source>
</evidence>
<evidence type="ECO:0000259" key="2">
    <source>
        <dbReference type="Pfam" id="PF13946"/>
    </source>
</evidence>
<reference evidence="3 4" key="1">
    <citation type="submission" date="2017-02" db="EMBL/GenBank/DDBJ databases">
        <authorList>
            <person name="Dridi B."/>
        </authorList>
    </citation>
    <scope>NUCLEOTIDE SEQUENCE [LARGE SCALE GENOMIC DNA]</scope>
    <source>
        <strain evidence="3 4">JB380</strain>
    </source>
</reference>
<evidence type="ECO:0000256" key="1">
    <source>
        <dbReference type="SAM" id="MobiDB-lite"/>
    </source>
</evidence>